<dbReference type="EMBL" id="CP047224">
    <property type="protein sequence ID" value="QHD65288.1"/>
    <property type="molecule type" value="Genomic_DNA"/>
</dbReference>
<evidence type="ECO:0000256" key="1">
    <source>
        <dbReference type="SAM" id="MobiDB-lite"/>
    </source>
</evidence>
<feature type="compositionally biased region" description="Polar residues" evidence="1">
    <location>
        <begin position="472"/>
        <end position="493"/>
    </location>
</feature>
<gene>
    <name evidence="2" type="ORF">GP480_02400</name>
</gene>
<feature type="compositionally biased region" description="Polar residues" evidence="1">
    <location>
        <begin position="156"/>
        <end position="175"/>
    </location>
</feature>
<sequence>MLRIRFVVLSIILLLCLPSCGKKRRDFASYPLQNPQGIDFEGDPDFVSAYMRYVGVAKDQKNVGESASIFELDSVEELEEFDPVDAGWEVEKIPPGKTEFEEFLTDNLDTLKSNVVDTFKQAKESFDAVVNVTKKSLPKQPDGRAKKRASKRAKSTFRSTTPQARSSKAKNNQSIPEIADTTKETETDDLIQDSTQENGVAFENTDPKSEQNARNIGEPPKASVVEPPEVNESKREESSADALQEEQTVTNKEENLDPNNRGDDRVKGKLDHDKLDHEIITNQESYGERASQQNTLKPDAITGAKDSLSSHTSTLNAKTENSSPTGFPHSESMDDEKSKTAKGIQHENSTPQTDSTLNAKTENSSPTGFPHSESMDDEKSKTAKGIQHENSTPQTDSTLNAKTENSSPTGFPHSESMDDEKSKTAKGIQHENSTPQTDSTLNAKTENSSPTGFPHSESMDDEKSKTAKGIQHENSTPQTDSTLNAKTENSSPTGFPHSESMDDEKSKTAKGIQHENSTPQTDSTLNAKTENVAQQQDDSVVGFCDCIPSCSCMHRNNTLAAEENASQRNDFAINPCDPSHCSKSDEAKEEIQESIPSTEGGGAAQVTTVRSGRADCSIGKGIGHTLKSSQALAKILPSLPFCKSECANTVIYSNDPIIENARDGQSDEEN</sequence>
<reference evidence="2 3" key="2">
    <citation type="journal article" date="2020" name="MBio">
        <title>Isolation and Molecular Analysis of a Novel Neorickettsia Species That Causes Potomac Horse Fever.</title>
        <authorList>
            <person name="Teymournejad O."/>
            <person name="Lin M."/>
            <person name="Bekebrede H."/>
            <person name="Kamr A."/>
            <person name="Toribio R.E."/>
            <person name="Arroyo L.G."/>
            <person name="Baird J.D."/>
            <person name="Rikihisa Y."/>
        </authorList>
    </citation>
    <scope>NUCLEOTIDE SEQUENCE [LARGE SCALE GENOMIC DNA]</scope>
    <source>
        <strain evidence="2 3">Fin17</strain>
    </source>
</reference>
<reference evidence="2 3" key="1">
    <citation type="journal article" date="2020" name="MBio">
        <title>Erratum for Teymournejad et al., 'Isolation and Molecular Analysis of a Novel Neorickettsia Species That Causes Potomac Horse Fever'.</title>
        <authorList>
            <person name="Teymournejad O."/>
            <person name="Lin M."/>
            <person name="Bekebrede H."/>
            <person name="Kamr A."/>
            <person name="Toribio R.E."/>
            <person name="Arroyo L.G."/>
            <person name="Baird J.D."/>
            <person name="Rikihisa Y."/>
        </authorList>
    </citation>
    <scope>NUCLEOTIDE SEQUENCE [LARGE SCALE GENOMIC DNA]</scope>
    <source>
        <strain evidence="2 3">Fin17</strain>
    </source>
</reference>
<evidence type="ECO:0000313" key="3">
    <source>
        <dbReference type="Proteomes" id="UP000464912"/>
    </source>
</evidence>
<feature type="region of interest" description="Disordered" evidence="1">
    <location>
        <begin position="135"/>
        <end position="525"/>
    </location>
</feature>
<feature type="compositionally biased region" description="Basic and acidic residues" evidence="1">
    <location>
        <begin position="251"/>
        <end position="279"/>
    </location>
</feature>
<feature type="compositionally biased region" description="Polar residues" evidence="1">
    <location>
        <begin position="514"/>
        <end position="525"/>
    </location>
</feature>
<name>A0A6P1GAE4_9RICK</name>
<feature type="compositionally biased region" description="Polar residues" evidence="1">
    <location>
        <begin position="430"/>
        <end position="451"/>
    </location>
</feature>
<feature type="compositionally biased region" description="Polar residues" evidence="1">
    <location>
        <begin position="388"/>
        <end position="409"/>
    </location>
</feature>
<evidence type="ECO:0000313" key="2">
    <source>
        <dbReference type="EMBL" id="QHD65288.1"/>
    </source>
</evidence>
<dbReference type="Proteomes" id="UP000464912">
    <property type="component" value="Chromosome"/>
</dbReference>
<dbReference type="AlphaFoldDB" id="A0A6P1GAE4"/>
<keyword evidence="3" id="KW-1185">Reference proteome</keyword>
<feature type="compositionally biased region" description="Basic residues" evidence="1">
    <location>
        <begin position="145"/>
        <end position="155"/>
    </location>
</feature>
<accession>A0A6P1GAE4</accession>
<dbReference type="RefSeq" id="WP_160095545.1">
    <property type="nucleotide sequence ID" value="NZ_CP047224.1"/>
</dbReference>
<organism evidence="2 3">
    <name type="scientific">Neorickettsia findlayensis</name>
    <dbReference type="NCBI Taxonomy" id="2686014"/>
    <lineage>
        <taxon>Bacteria</taxon>
        <taxon>Pseudomonadati</taxon>
        <taxon>Pseudomonadota</taxon>
        <taxon>Alphaproteobacteria</taxon>
        <taxon>Rickettsiales</taxon>
        <taxon>Anaplasmataceae</taxon>
        <taxon>Neorickettsia</taxon>
    </lineage>
</organism>
<dbReference type="KEGG" id="nef:GP480_02400"/>
<proteinExistence type="predicted"/>
<feature type="compositionally biased region" description="Polar residues" evidence="1">
    <location>
        <begin position="307"/>
        <end position="325"/>
    </location>
</feature>
<feature type="compositionally biased region" description="Polar residues" evidence="1">
    <location>
        <begin position="280"/>
        <end position="296"/>
    </location>
</feature>
<feature type="compositionally biased region" description="Polar residues" evidence="1">
    <location>
        <begin position="346"/>
        <end position="367"/>
    </location>
</feature>
<protein>
    <submittedName>
        <fullName evidence="2">Uncharacterized protein</fullName>
    </submittedName>
</protein>